<dbReference type="EMBL" id="BAAAVT010000009">
    <property type="protein sequence ID" value="GAA3064356.1"/>
    <property type="molecule type" value="Genomic_DNA"/>
</dbReference>
<dbReference type="InterPro" id="IPR051158">
    <property type="entry name" value="Metallophosphoesterase_sf"/>
</dbReference>
<keyword evidence="5" id="KW-1185">Reference proteome</keyword>
<feature type="region of interest" description="Disordered" evidence="1">
    <location>
        <begin position="1"/>
        <end position="23"/>
    </location>
</feature>
<name>A0ABP6M1R3_9MICC</name>
<feature type="domain" description="Calcineurin-like phosphoesterase" evidence="3">
    <location>
        <begin position="76"/>
        <end position="260"/>
    </location>
</feature>
<proteinExistence type="predicted"/>
<sequence length="329" mass="35113">MSPSTPDPSLPSRLPSRRSSALPPSLRTATRWGLAAAAAGAVVGAGLLTYAHRVGLTRFTTRFEQLEVLPPGQVPLRILHISDIHYVPGQQKKFAWLQALADLQPDLVVNTGDNLSHPDAVDEVLQALAPLRRFPGVYVSGSNDYYGPRVKNPLSYLRAPSEHEPDRLELPWRRLFAGFGASGWVSLTNRHHAMTVGTVPVLFSGVDDPHIGRDEFTGWPRGVASSKALRIGVAHAPVSRILSRFADTGADLILAGHTHGGQVCLPGGQALTTNCDLPTTQASGLSTVTSTGGRKVPLHVSAGIGTSATAPIRFNCPPEATVLDLFPHR</sequence>
<dbReference type="Gene3D" id="3.60.21.10">
    <property type="match status" value="1"/>
</dbReference>
<organism evidence="4 5">
    <name type="scientific">Nesterenkonia aethiopica</name>
    <dbReference type="NCBI Taxonomy" id="269144"/>
    <lineage>
        <taxon>Bacteria</taxon>
        <taxon>Bacillati</taxon>
        <taxon>Actinomycetota</taxon>
        <taxon>Actinomycetes</taxon>
        <taxon>Micrococcales</taxon>
        <taxon>Micrococcaceae</taxon>
        <taxon>Nesterenkonia</taxon>
    </lineage>
</organism>
<evidence type="ECO:0000256" key="2">
    <source>
        <dbReference type="SAM" id="Phobius"/>
    </source>
</evidence>
<evidence type="ECO:0000313" key="4">
    <source>
        <dbReference type="EMBL" id="GAA3064356.1"/>
    </source>
</evidence>
<dbReference type="PANTHER" id="PTHR31302">
    <property type="entry name" value="TRANSMEMBRANE PROTEIN WITH METALLOPHOSPHOESTERASE DOMAIN-RELATED"/>
    <property type="match status" value="1"/>
</dbReference>
<keyword evidence="2" id="KW-0472">Membrane</keyword>
<dbReference type="SUPFAM" id="SSF56300">
    <property type="entry name" value="Metallo-dependent phosphatases"/>
    <property type="match status" value="1"/>
</dbReference>
<reference evidence="5" key="1">
    <citation type="journal article" date="2019" name="Int. J. Syst. Evol. Microbiol.">
        <title>The Global Catalogue of Microorganisms (GCM) 10K type strain sequencing project: providing services to taxonomists for standard genome sequencing and annotation.</title>
        <authorList>
            <consortium name="The Broad Institute Genomics Platform"/>
            <consortium name="The Broad Institute Genome Sequencing Center for Infectious Disease"/>
            <person name="Wu L."/>
            <person name="Ma J."/>
        </authorList>
    </citation>
    <scope>NUCLEOTIDE SEQUENCE [LARGE SCALE GENOMIC DNA]</scope>
    <source>
        <strain evidence="5">JCM 14309</strain>
    </source>
</reference>
<dbReference type="Pfam" id="PF00149">
    <property type="entry name" value="Metallophos"/>
    <property type="match status" value="1"/>
</dbReference>
<dbReference type="Proteomes" id="UP001500236">
    <property type="component" value="Unassembled WGS sequence"/>
</dbReference>
<protein>
    <submittedName>
        <fullName evidence="4">Metallophosphoesterase</fullName>
    </submittedName>
</protein>
<accession>A0ABP6M1R3</accession>
<keyword evidence="2" id="KW-0812">Transmembrane</keyword>
<dbReference type="InterPro" id="IPR004843">
    <property type="entry name" value="Calcineurin-like_PHP"/>
</dbReference>
<dbReference type="PANTHER" id="PTHR31302:SF20">
    <property type="entry name" value="CONSERVED PROTEIN"/>
    <property type="match status" value="1"/>
</dbReference>
<gene>
    <name evidence="4" type="ORF">GCM10010529_16780</name>
</gene>
<feature type="compositionally biased region" description="Low complexity" evidence="1">
    <location>
        <begin position="10"/>
        <end position="23"/>
    </location>
</feature>
<evidence type="ECO:0000313" key="5">
    <source>
        <dbReference type="Proteomes" id="UP001500236"/>
    </source>
</evidence>
<keyword evidence="2" id="KW-1133">Transmembrane helix</keyword>
<evidence type="ECO:0000256" key="1">
    <source>
        <dbReference type="SAM" id="MobiDB-lite"/>
    </source>
</evidence>
<evidence type="ECO:0000259" key="3">
    <source>
        <dbReference type="Pfam" id="PF00149"/>
    </source>
</evidence>
<dbReference type="InterPro" id="IPR029052">
    <property type="entry name" value="Metallo-depent_PP-like"/>
</dbReference>
<comment type="caution">
    <text evidence="4">The sequence shown here is derived from an EMBL/GenBank/DDBJ whole genome shotgun (WGS) entry which is preliminary data.</text>
</comment>
<dbReference type="RefSeq" id="WP_344685815.1">
    <property type="nucleotide sequence ID" value="NZ_BAAAVT010000009.1"/>
</dbReference>
<feature type="transmembrane region" description="Helical" evidence="2">
    <location>
        <begin position="32"/>
        <end position="51"/>
    </location>
</feature>